<evidence type="ECO:0000313" key="3">
    <source>
        <dbReference type="Proteomes" id="UP000800094"/>
    </source>
</evidence>
<keyword evidence="3" id="KW-1185">Reference proteome</keyword>
<dbReference type="RefSeq" id="XP_033677356.1">
    <property type="nucleotide sequence ID" value="XM_033835978.1"/>
</dbReference>
<name>A0A6A6HXA2_9PLEO</name>
<proteinExistence type="predicted"/>
<feature type="transmembrane region" description="Helical" evidence="1">
    <location>
        <begin position="107"/>
        <end position="130"/>
    </location>
</feature>
<reference evidence="2" key="1">
    <citation type="journal article" date="2020" name="Stud. Mycol.">
        <title>101 Dothideomycetes genomes: a test case for predicting lifestyles and emergence of pathogens.</title>
        <authorList>
            <person name="Haridas S."/>
            <person name="Albert R."/>
            <person name="Binder M."/>
            <person name="Bloem J."/>
            <person name="Labutti K."/>
            <person name="Salamov A."/>
            <person name="Andreopoulos B."/>
            <person name="Baker S."/>
            <person name="Barry K."/>
            <person name="Bills G."/>
            <person name="Bluhm B."/>
            <person name="Cannon C."/>
            <person name="Castanera R."/>
            <person name="Culley D."/>
            <person name="Daum C."/>
            <person name="Ezra D."/>
            <person name="Gonzalez J."/>
            <person name="Henrissat B."/>
            <person name="Kuo A."/>
            <person name="Liang C."/>
            <person name="Lipzen A."/>
            <person name="Lutzoni F."/>
            <person name="Magnuson J."/>
            <person name="Mondo S."/>
            <person name="Nolan M."/>
            <person name="Ohm R."/>
            <person name="Pangilinan J."/>
            <person name="Park H.-J."/>
            <person name="Ramirez L."/>
            <person name="Alfaro M."/>
            <person name="Sun H."/>
            <person name="Tritt A."/>
            <person name="Yoshinaga Y."/>
            <person name="Zwiers L.-H."/>
            <person name="Turgeon B."/>
            <person name="Goodwin S."/>
            <person name="Spatafora J."/>
            <person name="Crous P."/>
            <person name="Grigoriev I."/>
        </authorList>
    </citation>
    <scope>NUCLEOTIDE SEQUENCE</scope>
    <source>
        <strain evidence="2">CBS 122368</strain>
    </source>
</reference>
<protein>
    <submittedName>
        <fullName evidence="2">Uncharacterized protein</fullName>
    </submittedName>
</protein>
<feature type="transmembrane region" description="Helical" evidence="1">
    <location>
        <begin position="34"/>
        <end position="62"/>
    </location>
</feature>
<accession>A0A6A6HXA2</accession>
<dbReference type="AlphaFoldDB" id="A0A6A6HXA2"/>
<keyword evidence="1" id="KW-1133">Transmembrane helix</keyword>
<dbReference type="Proteomes" id="UP000800094">
    <property type="component" value="Unassembled WGS sequence"/>
</dbReference>
<dbReference type="OrthoDB" id="3540210at2759"/>
<evidence type="ECO:0000256" key="1">
    <source>
        <dbReference type="SAM" id="Phobius"/>
    </source>
</evidence>
<keyword evidence="1" id="KW-0812">Transmembrane</keyword>
<gene>
    <name evidence="2" type="ORF">BU26DRAFT_610221</name>
</gene>
<dbReference type="GeneID" id="54589308"/>
<feature type="transmembrane region" description="Helical" evidence="1">
    <location>
        <begin position="549"/>
        <end position="571"/>
    </location>
</feature>
<sequence length="691" mass="76450">MPCPLHTGRLLTSTRSHGKVLGATLTLTDRNGNFLIAFIALFVAFVGGSFFRVVCFFTHLLLSSGRPHDTIHHQRQAVLRNSESGLTAIWAFMKLIWKWRKNGDRPVLRLLPLLAAITITTMAFLVAGVYSNEMNALTGDEVLMTGSSCGVQNFPDNVTVESYLHTFNGFISQRLQSYREYAQDCYTDDGTNQANCKSLARSRLGRSVDTNAACPFDPAICKTNDKNIRLDTGLLDSHYDLGINAPSDERIQFRSVLHCAPLVTQNYSDSFNFSTHGATDPYKRYYYGPFGTHLRQENYTFMQIDNARHRWTAEAFATTRASYDLGQIYYSPGIEGMENFAPIPALARNDTDLMLLFLAANGVLFTNEVNDPWYSAHTYVGNLSLGNIGGIVEAYMADEPASPLGCTMQYQNCVRTAGGQKCSELGQLAQSITIPDLNDAQTKMLQFIDEAALSIYPMQLTLGNLGGKGLVSAYTLQDGIQAPLADNQWQLDVQRWFDISLSAIQGAAVETAGGPTTQDMRQFIQAPTTEQGKYFCRNQKIRSAAHSNFSVLGLSVMFSLGVVIVLIHWSLDTLFNKWLWRYCRSAHYASVDWHCNGVLQLQRLAHEEVGSGQWRDCGVGESVPLAARDVKLAGWDVEDLVHPRLREGLKTGYARGAVEQVKVEKVGKGQDEPVTVGIRASWTGDTAASGK</sequence>
<evidence type="ECO:0000313" key="2">
    <source>
        <dbReference type="EMBL" id="KAF2242352.1"/>
    </source>
</evidence>
<keyword evidence="1" id="KW-0472">Membrane</keyword>
<organism evidence="2 3">
    <name type="scientific">Trematosphaeria pertusa</name>
    <dbReference type="NCBI Taxonomy" id="390896"/>
    <lineage>
        <taxon>Eukaryota</taxon>
        <taxon>Fungi</taxon>
        <taxon>Dikarya</taxon>
        <taxon>Ascomycota</taxon>
        <taxon>Pezizomycotina</taxon>
        <taxon>Dothideomycetes</taxon>
        <taxon>Pleosporomycetidae</taxon>
        <taxon>Pleosporales</taxon>
        <taxon>Massarineae</taxon>
        <taxon>Trematosphaeriaceae</taxon>
        <taxon>Trematosphaeria</taxon>
    </lineage>
</organism>
<dbReference type="EMBL" id="ML987208">
    <property type="protein sequence ID" value="KAF2242352.1"/>
    <property type="molecule type" value="Genomic_DNA"/>
</dbReference>